<keyword evidence="3 6" id="KW-0238">DNA-binding</keyword>
<dbReference type="InterPro" id="IPR036390">
    <property type="entry name" value="WH_DNA-bd_sf"/>
</dbReference>
<dbReference type="SUPFAM" id="SSF46785">
    <property type="entry name" value="Winged helix' DNA-binding domain"/>
    <property type="match status" value="1"/>
</dbReference>
<dbReference type="PANTHER" id="PTHR30419:SF8">
    <property type="entry name" value="NITROGEN ASSIMILATION TRANSCRIPTIONAL ACTIVATOR-RELATED"/>
    <property type="match status" value="1"/>
</dbReference>
<evidence type="ECO:0000313" key="6">
    <source>
        <dbReference type="EMBL" id="MBB6168415.1"/>
    </source>
</evidence>
<dbReference type="Gene3D" id="3.40.190.290">
    <property type="match status" value="1"/>
</dbReference>
<dbReference type="GO" id="GO:0003677">
    <property type="term" value="F:DNA binding"/>
    <property type="evidence" value="ECO:0007669"/>
    <property type="project" value="UniProtKB-KW"/>
</dbReference>
<dbReference type="PROSITE" id="PS50931">
    <property type="entry name" value="HTH_LYSR"/>
    <property type="match status" value="1"/>
</dbReference>
<evidence type="ECO:0000256" key="1">
    <source>
        <dbReference type="ARBA" id="ARBA00009437"/>
    </source>
</evidence>
<dbReference type="GO" id="GO:0005829">
    <property type="term" value="C:cytosol"/>
    <property type="evidence" value="ECO:0007669"/>
    <property type="project" value="TreeGrafter"/>
</dbReference>
<dbReference type="SUPFAM" id="SSF53850">
    <property type="entry name" value="Periplasmic binding protein-like II"/>
    <property type="match status" value="1"/>
</dbReference>
<feature type="domain" description="HTH lysR-type" evidence="5">
    <location>
        <begin position="1"/>
        <end position="58"/>
    </location>
</feature>
<protein>
    <submittedName>
        <fullName evidence="6">DNA-binding transcriptional LysR family regulator</fullName>
    </submittedName>
</protein>
<comment type="caution">
    <text evidence="6">The sequence shown here is derived from an EMBL/GenBank/DDBJ whole genome shotgun (WGS) entry which is preliminary data.</text>
</comment>
<dbReference type="InterPro" id="IPR000847">
    <property type="entry name" value="LysR_HTH_N"/>
</dbReference>
<reference evidence="6 7" key="1">
    <citation type="submission" date="2020-08" db="EMBL/GenBank/DDBJ databases">
        <title>Genomic Encyclopedia of Type Strains, Phase IV (KMG-IV): sequencing the most valuable type-strain genomes for metagenomic binning, comparative biology and taxonomic classification.</title>
        <authorList>
            <person name="Goeker M."/>
        </authorList>
    </citation>
    <scope>NUCLEOTIDE SEQUENCE [LARGE SCALE GENOMIC DNA]</scope>
    <source>
        <strain evidence="6 7">DSM 101465</strain>
    </source>
</reference>
<keyword evidence="7" id="KW-1185">Reference proteome</keyword>
<dbReference type="PANTHER" id="PTHR30419">
    <property type="entry name" value="HTH-TYPE TRANSCRIPTIONAL REGULATOR YBHD"/>
    <property type="match status" value="1"/>
</dbReference>
<evidence type="ECO:0000256" key="2">
    <source>
        <dbReference type="ARBA" id="ARBA00023015"/>
    </source>
</evidence>
<dbReference type="PRINTS" id="PR00039">
    <property type="entry name" value="HTHLYSR"/>
</dbReference>
<gene>
    <name evidence="6" type="ORF">HNQ73_002045</name>
</gene>
<accession>A0A841K7X7</accession>
<sequence length="320" mass="34973">MHGTALRYFLEVARTGSVSEASSRLNVAASAVSRQIAKLERDLGSRLFERRPRGMVLSEAGRLLATYARRMTLEGERVVSRIRELEGLARGEVRIATTEGFALDLMPEAIVAFRRRYEGIRFDLAVVPFAAVTRLVQNGDVDIGVTFGLAPSPDVKVQRAWPAPILAVMTPDHPLAARESLMLQDLRDHPITLSEANTTLRQLVDMACADEGVALEPVLVTNFVSAQRRFVETEGGVLVAAPLSMVSGLLSGRLVARRIRSPLLHRRRFEIQTMLDRTLPRAAEAFVSFLSEHIDSNLAALTTVLGSRADAGPLEAGEGI</sequence>
<dbReference type="InterPro" id="IPR050950">
    <property type="entry name" value="HTH-type_LysR_regulators"/>
</dbReference>
<dbReference type="FunFam" id="1.10.10.10:FF:000001">
    <property type="entry name" value="LysR family transcriptional regulator"/>
    <property type="match status" value="1"/>
</dbReference>
<dbReference type="AlphaFoldDB" id="A0A841K7X7"/>
<dbReference type="EMBL" id="JACHEH010000004">
    <property type="protein sequence ID" value="MBB6168415.1"/>
    <property type="molecule type" value="Genomic_DNA"/>
</dbReference>
<keyword evidence="2" id="KW-0805">Transcription regulation</keyword>
<organism evidence="6 7">
    <name type="scientific">Chelatococcus composti</name>
    <dbReference type="NCBI Taxonomy" id="1743235"/>
    <lineage>
        <taxon>Bacteria</taxon>
        <taxon>Pseudomonadati</taxon>
        <taxon>Pseudomonadota</taxon>
        <taxon>Alphaproteobacteria</taxon>
        <taxon>Hyphomicrobiales</taxon>
        <taxon>Chelatococcaceae</taxon>
        <taxon>Chelatococcus</taxon>
    </lineage>
</organism>
<dbReference type="GO" id="GO:0003700">
    <property type="term" value="F:DNA-binding transcription factor activity"/>
    <property type="evidence" value="ECO:0007669"/>
    <property type="project" value="InterPro"/>
</dbReference>
<dbReference type="Pfam" id="PF03466">
    <property type="entry name" value="LysR_substrate"/>
    <property type="match status" value="1"/>
</dbReference>
<dbReference type="Gene3D" id="1.10.10.10">
    <property type="entry name" value="Winged helix-like DNA-binding domain superfamily/Winged helix DNA-binding domain"/>
    <property type="match status" value="1"/>
</dbReference>
<dbReference type="InterPro" id="IPR036388">
    <property type="entry name" value="WH-like_DNA-bd_sf"/>
</dbReference>
<dbReference type="Pfam" id="PF00126">
    <property type="entry name" value="HTH_1"/>
    <property type="match status" value="1"/>
</dbReference>
<keyword evidence="4" id="KW-0804">Transcription</keyword>
<evidence type="ECO:0000256" key="4">
    <source>
        <dbReference type="ARBA" id="ARBA00023163"/>
    </source>
</evidence>
<evidence type="ECO:0000259" key="5">
    <source>
        <dbReference type="PROSITE" id="PS50931"/>
    </source>
</evidence>
<comment type="similarity">
    <text evidence="1">Belongs to the LysR transcriptional regulatory family.</text>
</comment>
<dbReference type="RefSeq" id="WP_183334723.1">
    <property type="nucleotide sequence ID" value="NZ_BMHX01000004.1"/>
</dbReference>
<proteinExistence type="inferred from homology"/>
<dbReference type="InterPro" id="IPR005119">
    <property type="entry name" value="LysR_subst-bd"/>
</dbReference>
<name>A0A841K7X7_9HYPH</name>
<evidence type="ECO:0000256" key="3">
    <source>
        <dbReference type="ARBA" id="ARBA00023125"/>
    </source>
</evidence>
<dbReference type="Proteomes" id="UP000588017">
    <property type="component" value="Unassembled WGS sequence"/>
</dbReference>
<evidence type="ECO:0000313" key="7">
    <source>
        <dbReference type="Proteomes" id="UP000588017"/>
    </source>
</evidence>